<dbReference type="GO" id="GO:0016757">
    <property type="term" value="F:glycosyltransferase activity"/>
    <property type="evidence" value="ECO:0007669"/>
    <property type="project" value="UniProtKB-KW"/>
</dbReference>
<dbReference type="RefSeq" id="WP_377187390.1">
    <property type="nucleotide sequence ID" value="NZ_JBHUPD010000003.1"/>
</dbReference>
<sequence length="417" mass="46664">MKTSVSRKIIVSQGLTILHFPEVATSIEAKGNEVTYITGWIPSFYQKPIANFFGRLLNKKNLYARLIARKPKITDDRIIKLTLCEIYYWLLSVGAKLKFLSVTQVNVKAWTYFGKCSAKYIDNQSIFHLRSGTGQGGAILKAKSKNIITVADHSIAHPAEMDRVLSAEYAKYGLPFELGANDDFWKIIILDCHQSDYVLVNSDYVAQTFIANGFRAEKIKVIYLGVREDFLGLKNNWNKHQIPKLLFTGTFSVRKGAHILLEAVEILNQNGLVFSLDVVGPDEFTGAYNKPLPANINMVGNVIQDDLKQYLANSDIYVFPTLSEGCAKSVMEAMAAGLPVVTTVNSGAPIVDNESGFLAEVGSVQSLVNKIKIAIDNNELRQYIGKHTISLVENNYSWRNYAYNLSTFYNEVLNNQY</sequence>
<reference evidence="3" key="1">
    <citation type="journal article" date="2019" name="Int. J. Syst. Evol. Microbiol.">
        <title>The Global Catalogue of Microorganisms (GCM) 10K type strain sequencing project: providing services to taxonomists for standard genome sequencing and annotation.</title>
        <authorList>
            <consortium name="The Broad Institute Genomics Platform"/>
            <consortium name="The Broad Institute Genome Sequencing Center for Infectious Disease"/>
            <person name="Wu L."/>
            <person name="Ma J."/>
        </authorList>
    </citation>
    <scope>NUCLEOTIDE SEQUENCE [LARGE SCALE GENOMIC DNA]</scope>
    <source>
        <strain evidence="3">KCTC 22437</strain>
    </source>
</reference>
<dbReference type="Pfam" id="PF00534">
    <property type="entry name" value="Glycos_transf_1"/>
    <property type="match status" value="1"/>
</dbReference>
<evidence type="ECO:0000259" key="1">
    <source>
        <dbReference type="Pfam" id="PF00534"/>
    </source>
</evidence>
<dbReference type="EMBL" id="JBHUPD010000003">
    <property type="protein sequence ID" value="MFD2873851.1"/>
    <property type="molecule type" value="Genomic_DNA"/>
</dbReference>
<gene>
    <name evidence="2" type="ORF">ACFS5N_15325</name>
</gene>
<dbReference type="PANTHER" id="PTHR45947:SF3">
    <property type="entry name" value="SULFOQUINOVOSYL TRANSFERASE SQD2"/>
    <property type="match status" value="1"/>
</dbReference>
<keyword evidence="2" id="KW-0808">Transferase</keyword>
<dbReference type="Proteomes" id="UP001597557">
    <property type="component" value="Unassembled WGS sequence"/>
</dbReference>
<keyword evidence="2" id="KW-0328">Glycosyltransferase</keyword>
<dbReference type="InterPro" id="IPR001296">
    <property type="entry name" value="Glyco_trans_1"/>
</dbReference>
<proteinExistence type="predicted"/>
<feature type="domain" description="Glycosyl transferase family 1" evidence="1">
    <location>
        <begin position="241"/>
        <end position="387"/>
    </location>
</feature>
<name>A0ABW5YEZ2_9SPHI</name>
<evidence type="ECO:0000313" key="2">
    <source>
        <dbReference type="EMBL" id="MFD2873851.1"/>
    </source>
</evidence>
<evidence type="ECO:0000313" key="3">
    <source>
        <dbReference type="Proteomes" id="UP001597557"/>
    </source>
</evidence>
<comment type="caution">
    <text evidence="2">The sequence shown here is derived from an EMBL/GenBank/DDBJ whole genome shotgun (WGS) entry which is preliminary data.</text>
</comment>
<keyword evidence="3" id="KW-1185">Reference proteome</keyword>
<protein>
    <submittedName>
        <fullName evidence="2">Glycosyltransferase family 4 protein</fullName>
        <ecNumber evidence="2">2.4.-.-</ecNumber>
    </submittedName>
</protein>
<dbReference type="InterPro" id="IPR050194">
    <property type="entry name" value="Glycosyltransferase_grp1"/>
</dbReference>
<dbReference type="EC" id="2.4.-.-" evidence="2"/>
<organism evidence="2 3">
    <name type="scientific">Mucilaginibacter ximonensis</name>
    <dbReference type="NCBI Taxonomy" id="538021"/>
    <lineage>
        <taxon>Bacteria</taxon>
        <taxon>Pseudomonadati</taxon>
        <taxon>Bacteroidota</taxon>
        <taxon>Sphingobacteriia</taxon>
        <taxon>Sphingobacteriales</taxon>
        <taxon>Sphingobacteriaceae</taxon>
        <taxon>Mucilaginibacter</taxon>
    </lineage>
</organism>
<dbReference type="Gene3D" id="3.40.50.2000">
    <property type="entry name" value="Glycogen Phosphorylase B"/>
    <property type="match status" value="2"/>
</dbReference>
<dbReference type="PANTHER" id="PTHR45947">
    <property type="entry name" value="SULFOQUINOVOSYL TRANSFERASE SQD2"/>
    <property type="match status" value="1"/>
</dbReference>
<dbReference type="CDD" id="cd03801">
    <property type="entry name" value="GT4_PimA-like"/>
    <property type="match status" value="1"/>
</dbReference>
<dbReference type="SUPFAM" id="SSF53756">
    <property type="entry name" value="UDP-Glycosyltransferase/glycogen phosphorylase"/>
    <property type="match status" value="1"/>
</dbReference>
<accession>A0ABW5YEZ2</accession>